<evidence type="ECO:0000256" key="1">
    <source>
        <dbReference type="ARBA" id="ARBA00001946"/>
    </source>
</evidence>
<dbReference type="RefSeq" id="WP_078921234.1">
    <property type="nucleotide sequence ID" value="NZ_FUYB01000002.1"/>
</dbReference>
<dbReference type="GO" id="GO:0006002">
    <property type="term" value="P:fructose 6-phosphate metabolic process"/>
    <property type="evidence" value="ECO:0007669"/>
    <property type="project" value="InterPro"/>
</dbReference>
<dbReference type="SUPFAM" id="SSF53784">
    <property type="entry name" value="Phosphofructokinase"/>
    <property type="match status" value="1"/>
</dbReference>
<evidence type="ECO:0000256" key="8">
    <source>
        <dbReference type="ARBA" id="ARBA00023152"/>
    </source>
</evidence>
<dbReference type="Gene3D" id="3.40.50.460">
    <property type="entry name" value="Phosphofructokinase domain"/>
    <property type="match status" value="1"/>
</dbReference>
<keyword evidence="5" id="KW-0479">Metal-binding</keyword>
<keyword evidence="8" id="KW-0324">Glycolysis</keyword>
<dbReference type="PANTHER" id="PTHR13697">
    <property type="entry name" value="PHOSPHOFRUCTOKINASE"/>
    <property type="match status" value="1"/>
</dbReference>
<sequence>MKRIGILTSGGDCGGLNAVIKGVTLVAHQQNIQCLVIPNGYAGLYNLSHFESLVELTPARLEIFDCTVAGSEAGHSRVNIRKLADPNKYQRIRDGLAKFNLDGLIISGGDDTGSVMVDLAEHGIHCVHVPKTMDMDLQTYSVGADSTVGRIASFARDIHTTGRTHNRVMVVEVFGRNAGHTAFRGGIGAEADAILIPEISVDFDWLYQHMKQRYFERIAGSDVRAGTYLIMVAEGMHDAQGHEVVDTQAGTDAFGHKKLTGAGAYVCAELSKRLKADPEIPQLMQAMGMYVPTQYEIPEVRAVNPGHLVRCGQSSAFDVSFGLEAGAAALHLLKAGMSGVTVANVRGNTIEYMHTADAIRQRHVDLQQVGWYESLGICFGRRPQPPQFEFSHLLKAPERHL</sequence>
<dbReference type="GO" id="GO:0005524">
    <property type="term" value="F:ATP binding"/>
    <property type="evidence" value="ECO:0007669"/>
    <property type="project" value="TreeGrafter"/>
</dbReference>
<organism evidence="11 12">
    <name type="scientific">Thiothrix eikelboomii</name>
    <dbReference type="NCBI Taxonomy" id="92487"/>
    <lineage>
        <taxon>Bacteria</taxon>
        <taxon>Pseudomonadati</taxon>
        <taxon>Pseudomonadota</taxon>
        <taxon>Gammaproteobacteria</taxon>
        <taxon>Thiotrichales</taxon>
        <taxon>Thiotrichaceae</taxon>
        <taxon>Thiothrix</taxon>
    </lineage>
</organism>
<dbReference type="PANTHER" id="PTHR13697:SF52">
    <property type="entry name" value="ATP-DEPENDENT 6-PHOSPHOFRUCTOKINASE 3"/>
    <property type="match status" value="1"/>
</dbReference>
<dbReference type="GO" id="GO:0016208">
    <property type="term" value="F:AMP binding"/>
    <property type="evidence" value="ECO:0007669"/>
    <property type="project" value="TreeGrafter"/>
</dbReference>
<keyword evidence="12" id="KW-1185">Reference proteome</keyword>
<comment type="similarity">
    <text evidence="9">Belongs to the phosphofructokinase type A (PFKA) family.</text>
</comment>
<dbReference type="InterPro" id="IPR000023">
    <property type="entry name" value="Phosphofructokinase_dom"/>
</dbReference>
<name>A0A1T4VZW5_9GAMM</name>
<dbReference type="AlphaFoldDB" id="A0A1T4VZW5"/>
<dbReference type="GO" id="GO:0003872">
    <property type="term" value="F:6-phosphofructokinase activity"/>
    <property type="evidence" value="ECO:0007669"/>
    <property type="project" value="InterPro"/>
</dbReference>
<dbReference type="GO" id="GO:0046872">
    <property type="term" value="F:metal ion binding"/>
    <property type="evidence" value="ECO:0007669"/>
    <property type="project" value="UniProtKB-KW"/>
</dbReference>
<evidence type="ECO:0000256" key="3">
    <source>
        <dbReference type="ARBA" id="ARBA00022490"/>
    </source>
</evidence>
<evidence type="ECO:0000256" key="7">
    <source>
        <dbReference type="ARBA" id="ARBA00022842"/>
    </source>
</evidence>
<reference evidence="11 12" key="1">
    <citation type="submission" date="2017-02" db="EMBL/GenBank/DDBJ databases">
        <authorList>
            <person name="Peterson S.W."/>
        </authorList>
    </citation>
    <scope>NUCLEOTIDE SEQUENCE [LARGE SCALE GENOMIC DNA]</scope>
    <source>
        <strain evidence="11 12">ATCC 49788</strain>
    </source>
</reference>
<dbReference type="InterPro" id="IPR035966">
    <property type="entry name" value="PKF_sf"/>
</dbReference>
<dbReference type="PRINTS" id="PR00476">
    <property type="entry name" value="PHFRCTKINASE"/>
</dbReference>
<comment type="pathway">
    <text evidence="2">Carbohydrate degradation; glycolysis; D-glyceraldehyde 3-phosphate and glycerone phosphate from D-glucose: step 3/4.</text>
</comment>
<dbReference type="GO" id="GO:0061621">
    <property type="term" value="P:canonical glycolysis"/>
    <property type="evidence" value="ECO:0007669"/>
    <property type="project" value="TreeGrafter"/>
</dbReference>
<dbReference type="GO" id="GO:0042802">
    <property type="term" value="F:identical protein binding"/>
    <property type="evidence" value="ECO:0007669"/>
    <property type="project" value="TreeGrafter"/>
</dbReference>
<keyword evidence="7" id="KW-0460">Magnesium</keyword>
<dbReference type="GO" id="GO:0005945">
    <property type="term" value="C:6-phosphofructokinase complex"/>
    <property type="evidence" value="ECO:0007669"/>
    <property type="project" value="TreeGrafter"/>
</dbReference>
<dbReference type="Gene3D" id="3.40.50.450">
    <property type="match status" value="1"/>
</dbReference>
<dbReference type="UniPathway" id="UPA00109">
    <property type="reaction ID" value="UER00182"/>
</dbReference>
<evidence type="ECO:0000256" key="6">
    <source>
        <dbReference type="ARBA" id="ARBA00022777"/>
    </source>
</evidence>
<dbReference type="GO" id="GO:0070095">
    <property type="term" value="F:fructose-6-phosphate binding"/>
    <property type="evidence" value="ECO:0007669"/>
    <property type="project" value="TreeGrafter"/>
</dbReference>
<evidence type="ECO:0000256" key="5">
    <source>
        <dbReference type="ARBA" id="ARBA00022723"/>
    </source>
</evidence>
<evidence type="ECO:0000256" key="4">
    <source>
        <dbReference type="ARBA" id="ARBA00022679"/>
    </source>
</evidence>
<dbReference type="GO" id="GO:0030388">
    <property type="term" value="P:fructose 1,6-bisphosphate metabolic process"/>
    <property type="evidence" value="ECO:0007669"/>
    <property type="project" value="TreeGrafter"/>
</dbReference>
<feature type="domain" description="Phosphofructokinase" evidence="10">
    <location>
        <begin position="3"/>
        <end position="332"/>
    </location>
</feature>
<proteinExistence type="inferred from homology"/>
<dbReference type="STRING" id="92487.SAMN02745130_00764"/>
<comment type="cofactor">
    <cofactor evidence="1">
        <name>Mg(2+)</name>
        <dbReference type="ChEBI" id="CHEBI:18420"/>
    </cofactor>
</comment>
<keyword evidence="4" id="KW-0808">Transferase</keyword>
<keyword evidence="6 11" id="KW-0418">Kinase</keyword>
<dbReference type="Pfam" id="PF00365">
    <property type="entry name" value="PFK"/>
    <property type="match status" value="1"/>
</dbReference>
<dbReference type="InterPro" id="IPR022953">
    <property type="entry name" value="ATP_PFK"/>
</dbReference>
<dbReference type="OrthoDB" id="9802503at2"/>
<keyword evidence="3" id="KW-0963">Cytoplasm</keyword>
<gene>
    <name evidence="11" type="ORF">SAMN02745130_00764</name>
</gene>
<dbReference type="GO" id="GO:0048029">
    <property type="term" value="F:monosaccharide binding"/>
    <property type="evidence" value="ECO:0007669"/>
    <property type="project" value="TreeGrafter"/>
</dbReference>
<evidence type="ECO:0000256" key="2">
    <source>
        <dbReference type="ARBA" id="ARBA00004679"/>
    </source>
</evidence>
<protein>
    <submittedName>
        <fullName evidence="11">6-phosphofructokinase</fullName>
    </submittedName>
</protein>
<dbReference type="EMBL" id="FUYB01000002">
    <property type="protein sequence ID" value="SKA70552.1"/>
    <property type="molecule type" value="Genomic_DNA"/>
</dbReference>
<evidence type="ECO:0000256" key="9">
    <source>
        <dbReference type="ARBA" id="ARBA00038478"/>
    </source>
</evidence>
<evidence type="ECO:0000313" key="12">
    <source>
        <dbReference type="Proteomes" id="UP000190460"/>
    </source>
</evidence>
<evidence type="ECO:0000259" key="10">
    <source>
        <dbReference type="Pfam" id="PF00365"/>
    </source>
</evidence>
<dbReference type="Proteomes" id="UP000190460">
    <property type="component" value="Unassembled WGS sequence"/>
</dbReference>
<accession>A0A1T4VZW5</accession>
<evidence type="ECO:0000313" key="11">
    <source>
        <dbReference type="EMBL" id="SKA70552.1"/>
    </source>
</evidence>